<dbReference type="Proteomes" id="UP001166291">
    <property type="component" value="Unassembled WGS sequence"/>
</dbReference>
<name>A0ABS6VNA9_9GAMM</name>
<comment type="caution">
    <text evidence="1">The sequence shown here is derived from an EMBL/GenBank/DDBJ whole genome shotgun (WGS) entry which is preliminary data.</text>
</comment>
<protein>
    <submittedName>
        <fullName evidence="1">Uncharacterized protein</fullName>
    </submittedName>
</protein>
<gene>
    <name evidence="1" type="ORF">KXJ70_03395</name>
</gene>
<evidence type="ECO:0000313" key="1">
    <source>
        <dbReference type="EMBL" id="MBW2939800.1"/>
    </source>
</evidence>
<dbReference type="EMBL" id="JAHWDQ010000001">
    <property type="protein sequence ID" value="MBW2939800.1"/>
    <property type="molecule type" value="Genomic_DNA"/>
</dbReference>
<reference evidence="1" key="1">
    <citation type="submission" date="2021-07" db="EMBL/GenBank/DDBJ databases">
        <title>Zhongshania sp. CAU 1632 isolated from seawater.</title>
        <authorList>
            <person name="Kim W."/>
        </authorList>
    </citation>
    <scope>NUCLEOTIDE SEQUENCE</scope>
    <source>
        <strain evidence="1">CAU 1632</strain>
    </source>
</reference>
<sequence>MSNSEVLLKQIMDTVNAEGLLAEAEIKSIEKLILSSKVKEEDWALALENTHLQEHYNVEDL</sequence>
<proteinExistence type="predicted"/>
<keyword evidence="2" id="KW-1185">Reference proteome</keyword>
<accession>A0ABS6VNA9</accession>
<dbReference type="RefSeq" id="WP_219042038.1">
    <property type="nucleotide sequence ID" value="NZ_JAHWDQ010000001.1"/>
</dbReference>
<evidence type="ECO:0000313" key="2">
    <source>
        <dbReference type="Proteomes" id="UP001166291"/>
    </source>
</evidence>
<organism evidence="1 2">
    <name type="scientific">Zhongshania aquimaris</name>
    <dbReference type="NCBI Taxonomy" id="2857107"/>
    <lineage>
        <taxon>Bacteria</taxon>
        <taxon>Pseudomonadati</taxon>
        <taxon>Pseudomonadota</taxon>
        <taxon>Gammaproteobacteria</taxon>
        <taxon>Cellvibrionales</taxon>
        <taxon>Spongiibacteraceae</taxon>
        <taxon>Zhongshania</taxon>
    </lineage>
</organism>